<sequence length="342" mass="38985">MTHPPNDQYFPNDQSDMDWYLEQSHNGQTDANSSDLSLSMPLTPAPYFLNTAYQSQQNLPAFTFADHASIASLPGIMAQINAWNCDEPLPSISQHESFKWGGPVNFIDDKQFQAVRHFADLAVIRITGAHAHLITTGNTSMQPDDSISYYPVHVSTWASRAILAEPVEFKRTTRGVVQRSFKFSSNPDDEQRNKDRHLEATKDGWYVQNQSTIVRLIQQHFFLNKYAIALEVEEVRTVYGPSLDIVIRNCPLLVSWSEALSPSLWPLGMMEVRHVLEEWCKGIWYNAELAGWDVSHYEDGCAYAVRERAAILTICQGIMSWWKKQLENPNYLASRRSGISIR</sequence>
<organism evidence="1 2">
    <name type="scientific">Piloderma croceum (strain F 1598)</name>
    <dbReference type="NCBI Taxonomy" id="765440"/>
    <lineage>
        <taxon>Eukaryota</taxon>
        <taxon>Fungi</taxon>
        <taxon>Dikarya</taxon>
        <taxon>Basidiomycota</taxon>
        <taxon>Agaricomycotina</taxon>
        <taxon>Agaricomycetes</taxon>
        <taxon>Agaricomycetidae</taxon>
        <taxon>Atheliales</taxon>
        <taxon>Atheliaceae</taxon>
        <taxon>Piloderma</taxon>
    </lineage>
</organism>
<protein>
    <submittedName>
        <fullName evidence="1">Uncharacterized protein</fullName>
    </submittedName>
</protein>
<dbReference type="HOGENOM" id="CLU_811613_0_0_1"/>
<dbReference type="InParanoid" id="A0A0C3BKN5"/>
<name>A0A0C3BKN5_PILCF</name>
<proteinExistence type="predicted"/>
<dbReference type="EMBL" id="KN832980">
    <property type="protein sequence ID" value="KIM86993.1"/>
    <property type="molecule type" value="Genomic_DNA"/>
</dbReference>
<dbReference type="Proteomes" id="UP000054166">
    <property type="component" value="Unassembled WGS sequence"/>
</dbReference>
<evidence type="ECO:0000313" key="2">
    <source>
        <dbReference type="Proteomes" id="UP000054166"/>
    </source>
</evidence>
<dbReference type="AlphaFoldDB" id="A0A0C3BKN5"/>
<accession>A0A0C3BKN5</accession>
<keyword evidence="2" id="KW-1185">Reference proteome</keyword>
<reference evidence="2" key="2">
    <citation type="submission" date="2015-01" db="EMBL/GenBank/DDBJ databases">
        <title>Evolutionary Origins and Diversification of the Mycorrhizal Mutualists.</title>
        <authorList>
            <consortium name="DOE Joint Genome Institute"/>
            <consortium name="Mycorrhizal Genomics Consortium"/>
            <person name="Kohler A."/>
            <person name="Kuo A."/>
            <person name="Nagy L.G."/>
            <person name="Floudas D."/>
            <person name="Copeland A."/>
            <person name="Barry K.W."/>
            <person name="Cichocki N."/>
            <person name="Veneault-Fourrey C."/>
            <person name="LaButti K."/>
            <person name="Lindquist E.A."/>
            <person name="Lipzen A."/>
            <person name="Lundell T."/>
            <person name="Morin E."/>
            <person name="Murat C."/>
            <person name="Riley R."/>
            <person name="Ohm R."/>
            <person name="Sun H."/>
            <person name="Tunlid A."/>
            <person name="Henrissat B."/>
            <person name="Grigoriev I.V."/>
            <person name="Hibbett D.S."/>
            <person name="Martin F."/>
        </authorList>
    </citation>
    <scope>NUCLEOTIDE SEQUENCE [LARGE SCALE GENOMIC DNA]</scope>
    <source>
        <strain evidence="2">F 1598</strain>
    </source>
</reference>
<evidence type="ECO:0000313" key="1">
    <source>
        <dbReference type="EMBL" id="KIM86993.1"/>
    </source>
</evidence>
<reference evidence="1 2" key="1">
    <citation type="submission" date="2014-04" db="EMBL/GenBank/DDBJ databases">
        <authorList>
            <consortium name="DOE Joint Genome Institute"/>
            <person name="Kuo A."/>
            <person name="Tarkka M."/>
            <person name="Buscot F."/>
            <person name="Kohler A."/>
            <person name="Nagy L.G."/>
            <person name="Floudas D."/>
            <person name="Copeland A."/>
            <person name="Barry K.W."/>
            <person name="Cichocki N."/>
            <person name="Veneault-Fourrey C."/>
            <person name="LaButti K."/>
            <person name="Lindquist E.A."/>
            <person name="Lipzen A."/>
            <person name="Lundell T."/>
            <person name="Morin E."/>
            <person name="Murat C."/>
            <person name="Sun H."/>
            <person name="Tunlid A."/>
            <person name="Henrissat B."/>
            <person name="Grigoriev I.V."/>
            <person name="Hibbett D.S."/>
            <person name="Martin F."/>
            <person name="Nordberg H.P."/>
            <person name="Cantor M.N."/>
            <person name="Hua S.X."/>
        </authorList>
    </citation>
    <scope>NUCLEOTIDE SEQUENCE [LARGE SCALE GENOMIC DNA]</scope>
    <source>
        <strain evidence="1 2">F 1598</strain>
    </source>
</reference>
<gene>
    <name evidence="1" type="ORF">PILCRDRAFT_4233</name>
</gene>